<protein>
    <submittedName>
        <fullName evidence="1">Uncharacterized protein</fullName>
    </submittedName>
</protein>
<dbReference type="Proteomes" id="UP000828048">
    <property type="component" value="Chromosome 9"/>
</dbReference>
<accession>A0ACB7ZL33</accession>
<dbReference type="EMBL" id="CM037159">
    <property type="protein sequence ID" value="KAH7866290.1"/>
    <property type="molecule type" value="Genomic_DNA"/>
</dbReference>
<comment type="caution">
    <text evidence="1">The sequence shown here is derived from an EMBL/GenBank/DDBJ whole genome shotgun (WGS) entry which is preliminary data.</text>
</comment>
<organism evidence="1 2">
    <name type="scientific">Vaccinium darrowii</name>
    <dbReference type="NCBI Taxonomy" id="229202"/>
    <lineage>
        <taxon>Eukaryota</taxon>
        <taxon>Viridiplantae</taxon>
        <taxon>Streptophyta</taxon>
        <taxon>Embryophyta</taxon>
        <taxon>Tracheophyta</taxon>
        <taxon>Spermatophyta</taxon>
        <taxon>Magnoliopsida</taxon>
        <taxon>eudicotyledons</taxon>
        <taxon>Gunneridae</taxon>
        <taxon>Pentapetalae</taxon>
        <taxon>asterids</taxon>
        <taxon>Ericales</taxon>
        <taxon>Ericaceae</taxon>
        <taxon>Vaccinioideae</taxon>
        <taxon>Vaccinieae</taxon>
        <taxon>Vaccinium</taxon>
    </lineage>
</organism>
<keyword evidence="2" id="KW-1185">Reference proteome</keyword>
<reference evidence="1 2" key="1">
    <citation type="journal article" date="2021" name="Hortic Res">
        <title>High-quality reference genome and annotation aids understanding of berry development for evergreen blueberry (Vaccinium darrowii).</title>
        <authorList>
            <person name="Yu J."/>
            <person name="Hulse-Kemp A.M."/>
            <person name="Babiker E."/>
            <person name="Staton M."/>
        </authorList>
    </citation>
    <scope>NUCLEOTIDE SEQUENCE [LARGE SCALE GENOMIC DNA]</scope>
    <source>
        <strain evidence="2">cv. NJ 8807/NJ 8810</strain>
        <tissue evidence="1">Young leaf</tissue>
    </source>
</reference>
<name>A0ACB7ZL33_9ERIC</name>
<sequence>MVTQLVASSSYGNDLLTAPRSPRPTHTDQIYRGDLSNDDELDLPMSLGVPAPTHINLRRHYLGKMDTLCPKCLALHWMEERLTKSSRSSPVFGTCCLEGKVKLHLLITPHPPLQALYDGNDD</sequence>
<evidence type="ECO:0000313" key="2">
    <source>
        <dbReference type="Proteomes" id="UP000828048"/>
    </source>
</evidence>
<evidence type="ECO:0000313" key="1">
    <source>
        <dbReference type="EMBL" id="KAH7866290.1"/>
    </source>
</evidence>
<proteinExistence type="predicted"/>
<gene>
    <name evidence="1" type="ORF">Vadar_018312</name>
</gene>